<dbReference type="OrthoDB" id="272147at2759"/>
<comment type="similarity">
    <text evidence="3 8">Belongs to the fungal TPase family.</text>
</comment>
<feature type="compositionally biased region" description="Basic and acidic residues" evidence="9">
    <location>
        <begin position="18"/>
        <end position="33"/>
    </location>
</feature>
<feature type="domain" description="mRNA triphosphatase Cet1-like" evidence="10">
    <location>
        <begin position="157"/>
        <end position="375"/>
    </location>
</feature>
<evidence type="ECO:0000256" key="8">
    <source>
        <dbReference type="RuleBase" id="RU367053"/>
    </source>
</evidence>
<sequence length="427" mass="48210">MSQDQKPVPKRALSLDDLVNHDDDAHKVRKTTEDSIVENNSDETDTDDGDGKGGGGVDFNSEMAFDYDKQEQPARDSNASSSVNTIFDEKASLQSKKNNIKQDLRVLNEIAATSKPNKYKNTPIWAQKWKPTVKALQSIDTKDFKIDTSFLNIIPDDDLTKSVQDWVYATIFSISPDLRPMVEMELKYGVIIDAKSPDRISPPVSTQAIYTDDGRMTPNVDQAVFEELKKYIHGISELNENSGKFSVIESQTTDSLYRVGVATQRPRFLRMSTDLKTGRVAQFIEKRKVSSLLIFSPKDSYDMKLSINLEIPVPENEPPEKYKDQTPMSARTKKRVSYIHNDSCTRIDVTDVERLQKGPKGRDTSNNTFEVELEINTAALLNSFENIATDSNLYASLIRTFLNNGTLIRRKMSSISYDIFEGQKKGM</sequence>
<dbReference type="PANTHER" id="PTHR28118">
    <property type="entry name" value="POLYNUCLEOTIDE 5'-TRIPHOSPHATASE-RELATED"/>
    <property type="match status" value="1"/>
</dbReference>
<evidence type="ECO:0000313" key="12">
    <source>
        <dbReference type="Proteomes" id="UP000187013"/>
    </source>
</evidence>
<evidence type="ECO:0000313" key="11">
    <source>
        <dbReference type="EMBL" id="GAV54577.1"/>
    </source>
</evidence>
<keyword evidence="4 8" id="KW-0507">mRNA processing</keyword>
<dbReference type="GO" id="GO:0031533">
    <property type="term" value="C:mRNA capping enzyme complex"/>
    <property type="evidence" value="ECO:0007669"/>
    <property type="project" value="UniProtKB-UniRule"/>
</dbReference>
<evidence type="ECO:0000256" key="3">
    <source>
        <dbReference type="ARBA" id="ARBA00006345"/>
    </source>
</evidence>
<comment type="caution">
    <text evidence="11">The sequence shown here is derived from an EMBL/GenBank/DDBJ whole genome shotgun (WGS) entry which is preliminary data.</text>
</comment>
<comment type="cofactor">
    <cofactor evidence="1 8">
        <name>Mg(2+)</name>
        <dbReference type="ChEBI" id="CHEBI:18420"/>
    </cofactor>
</comment>
<evidence type="ECO:0000256" key="4">
    <source>
        <dbReference type="ARBA" id="ARBA00022664"/>
    </source>
</evidence>
<evidence type="ECO:0000256" key="5">
    <source>
        <dbReference type="ARBA" id="ARBA00022801"/>
    </source>
</evidence>
<keyword evidence="8" id="KW-0506">mRNA capping</keyword>
<name>A0A1Q3AFS7_ZYGRO</name>
<feature type="region of interest" description="Disordered" evidence="9">
    <location>
        <begin position="1"/>
        <end position="61"/>
    </location>
</feature>
<dbReference type="AlphaFoldDB" id="A0A1Q3AFS7"/>
<protein>
    <recommendedName>
        <fullName evidence="8">mRNA-capping enzyme subunit beta</fullName>
        <ecNumber evidence="8">3.6.1.74</ecNumber>
    </recommendedName>
    <alternativeName>
        <fullName evidence="8">mRNA 5'-phosphatase</fullName>
    </alternativeName>
    <alternativeName>
        <fullName evidence="8">mRNA 5'-triphosphate monophosphatase</fullName>
    </alternativeName>
</protein>
<comment type="subunit">
    <text evidence="8">Heterodimer. The mRNA-capping enzyme is composed of two separate chains alpha and beta, respectively a mRNA guanylyltransferase and an mRNA 5'-triphosphate monophosphatase.</text>
</comment>
<organism evidence="11 12">
    <name type="scientific">Zygosaccharomyces rouxii</name>
    <dbReference type="NCBI Taxonomy" id="4956"/>
    <lineage>
        <taxon>Eukaryota</taxon>
        <taxon>Fungi</taxon>
        <taxon>Dikarya</taxon>
        <taxon>Ascomycota</taxon>
        <taxon>Saccharomycotina</taxon>
        <taxon>Saccharomycetes</taxon>
        <taxon>Saccharomycetales</taxon>
        <taxon>Saccharomycetaceae</taxon>
        <taxon>Zygosaccharomyces</taxon>
    </lineage>
</organism>
<evidence type="ECO:0000256" key="6">
    <source>
        <dbReference type="ARBA" id="ARBA00023242"/>
    </source>
</evidence>
<evidence type="ECO:0000256" key="9">
    <source>
        <dbReference type="SAM" id="MobiDB-lite"/>
    </source>
</evidence>
<dbReference type="PANTHER" id="PTHR28118:SF1">
    <property type="entry name" value="POLYNUCLEOTIDE 5'-TRIPHOSPHATASE CTL1-RELATED"/>
    <property type="match status" value="1"/>
</dbReference>
<dbReference type="Proteomes" id="UP000187013">
    <property type="component" value="Unassembled WGS sequence"/>
</dbReference>
<keyword evidence="5 8" id="KW-0378">Hydrolase</keyword>
<dbReference type="CDD" id="cd07470">
    <property type="entry name" value="CYTH-like_mRNA_RTPase"/>
    <property type="match status" value="1"/>
</dbReference>
<accession>A0A1Q3AFS7</accession>
<evidence type="ECO:0000256" key="7">
    <source>
        <dbReference type="ARBA" id="ARBA00047740"/>
    </source>
</evidence>
<dbReference type="InterPro" id="IPR037009">
    <property type="entry name" value="mRNA_triPase_Cet1_sf"/>
</dbReference>
<keyword evidence="6 8" id="KW-0539">Nucleus</keyword>
<proteinExistence type="inferred from homology"/>
<reference evidence="11 12" key="1">
    <citation type="submission" date="2016-08" db="EMBL/GenBank/DDBJ databases">
        <title>Draft genome sequence of allopolyploid Zygosaccharomyces rouxii.</title>
        <authorList>
            <person name="Watanabe J."/>
            <person name="Uehara K."/>
            <person name="Mogi Y."/>
            <person name="Tsukioka Y."/>
        </authorList>
    </citation>
    <scope>NUCLEOTIDE SEQUENCE [LARGE SCALE GENOMIC DNA]</scope>
    <source>
        <strain evidence="11 12">NBRC 110957</strain>
    </source>
</reference>
<dbReference type="SUPFAM" id="SSF55154">
    <property type="entry name" value="CYTH-like phosphatases"/>
    <property type="match status" value="1"/>
</dbReference>
<dbReference type="InterPro" id="IPR004206">
    <property type="entry name" value="mRNA_triPase_Cet1"/>
</dbReference>
<dbReference type="Gene3D" id="3.20.100.10">
    <property type="entry name" value="mRNA triphosphatase Cet1-like"/>
    <property type="match status" value="1"/>
</dbReference>
<evidence type="ECO:0000256" key="2">
    <source>
        <dbReference type="ARBA" id="ARBA00004123"/>
    </source>
</evidence>
<comment type="catalytic activity">
    <reaction evidence="7">
        <text>a 5'-end triphospho-ribonucleoside in mRNA + H2O = a 5'-end diphospho-ribonucleoside in mRNA + phosphate + H(+)</text>
        <dbReference type="Rhea" id="RHEA:67004"/>
        <dbReference type="Rhea" id="RHEA-COMP:17164"/>
        <dbReference type="Rhea" id="RHEA-COMP:17165"/>
        <dbReference type="ChEBI" id="CHEBI:15377"/>
        <dbReference type="ChEBI" id="CHEBI:15378"/>
        <dbReference type="ChEBI" id="CHEBI:43474"/>
        <dbReference type="ChEBI" id="CHEBI:167616"/>
        <dbReference type="ChEBI" id="CHEBI:167618"/>
        <dbReference type="EC" id="3.6.1.74"/>
    </reaction>
    <physiologicalReaction direction="left-to-right" evidence="7">
        <dbReference type="Rhea" id="RHEA:67005"/>
    </physiologicalReaction>
</comment>
<dbReference type="InterPro" id="IPR040343">
    <property type="entry name" value="Cet1/Ctl1"/>
</dbReference>
<comment type="function">
    <text evidence="8">First step of mRNA capping. Converts the 5'-triphosphate end of a nascent mRNA chain into a diphosphate end.</text>
</comment>
<dbReference type="EC" id="3.6.1.74" evidence="8"/>
<dbReference type="Pfam" id="PF02940">
    <property type="entry name" value="mRNA_triPase"/>
    <property type="match status" value="1"/>
</dbReference>
<evidence type="ECO:0000259" key="10">
    <source>
        <dbReference type="Pfam" id="PF02940"/>
    </source>
</evidence>
<comment type="subcellular location">
    <subcellularLocation>
        <location evidence="2 8">Nucleus</location>
    </subcellularLocation>
</comment>
<gene>
    <name evidence="11" type="ORF">ZYGR_0AN00450</name>
</gene>
<dbReference type="EMBL" id="BDGX01000040">
    <property type="protein sequence ID" value="GAV54577.1"/>
    <property type="molecule type" value="Genomic_DNA"/>
</dbReference>
<dbReference type="GO" id="GO:0006370">
    <property type="term" value="P:7-methylguanosine mRNA capping"/>
    <property type="evidence" value="ECO:0007669"/>
    <property type="project" value="UniProtKB-UniRule"/>
</dbReference>
<dbReference type="GO" id="GO:0004651">
    <property type="term" value="F:polynucleotide 5'-phosphatase activity"/>
    <property type="evidence" value="ECO:0007669"/>
    <property type="project" value="UniProtKB-UniRule"/>
</dbReference>
<dbReference type="InterPro" id="IPR033469">
    <property type="entry name" value="CYTH-like_dom_sf"/>
</dbReference>
<evidence type="ECO:0000256" key="1">
    <source>
        <dbReference type="ARBA" id="ARBA00001946"/>
    </source>
</evidence>
<dbReference type="GO" id="GO:0140818">
    <property type="term" value="F:mRNA 5'-triphosphate monophosphatase activity"/>
    <property type="evidence" value="ECO:0007669"/>
    <property type="project" value="UniProtKB-EC"/>
</dbReference>